<dbReference type="Gene3D" id="2.40.110.10">
    <property type="entry name" value="Butyryl-CoA Dehydrogenase, subunit A, domain 2"/>
    <property type="match status" value="1"/>
</dbReference>
<dbReference type="InterPro" id="IPR036250">
    <property type="entry name" value="AcylCo_DH-like_C"/>
</dbReference>
<evidence type="ECO:0000259" key="9">
    <source>
        <dbReference type="Pfam" id="PF02770"/>
    </source>
</evidence>
<evidence type="ECO:0000256" key="3">
    <source>
        <dbReference type="ARBA" id="ARBA00022630"/>
    </source>
</evidence>
<evidence type="ECO:0000313" key="13">
    <source>
        <dbReference type="Proteomes" id="UP001422759"/>
    </source>
</evidence>
<dbReference type="PANTHER" id="PTHR43884">
    <property type="entry name" value="ACYL-COA DEHYDROGENASE"/>
    <property type="match status" value="1"/>
</dbReference>
<reference evidence="12 13" key="1">
    <citation type="journal article" date="2019" name="Int. J. Syst. Evol. Microbiol.">
        <title>The Global Catalogue of Microorganisms (GCM) 10K type strain sequencing project: providing services to taxonomists for standard genome sequencing and annotation.</title>
        <authorList>
            <consortium name="The Broad Institute Genomics Platform"/>
            <consortium name="The Broad Institute Genome Sequencing Center for Infectious Disease"/>
            <person name="Wu L."/>
            <person name="Ma J."/>
        </authorList>
    </citation>
    <scope>NUCLEOTIDE SEQUENCE [LARGE SCALE GENOMIC DNA]</scope>
    <source>
        <strain evidence="12 13">JCM 14560</strain>
    </source>
</reference>
<feature type="domain" description="ACAD9/ACADV-like C-terminal" evidence="11">
    <location>
        <begin position="468"/>
        <end position="553"/>
    </location>
</feature>
<comment type="similarity">
    <text evidence="2 7">Belongs to the acyl-CoA dehydrogenase family.</text>
</comment>
<feature type="domain" description="Acyl-CoA oxidase/dehydrogenase middle" evidence="9">
    <location>
        <begin position="160"/>
        <end position="251"/>
    </location>
</feature>
<dbReference type="InterPro" id="IPR009075">
    <property type="entry name" value="AcylCo_DH/oxidase_C"/>
</dbReference>
<dbReference type="InterPro" id="IPR049448">
    <property type="entry name" value="ACAD9/ACADV-like_C"/>
</dbReference>
<keyword evidence="6 7" id="KW-0560">Oxidoreductase</keyword>
<dbReference type="Gene3D" id="1.20.140.10">
    <property type="entry name" value="Butyryl-CoA Dehydrogenase, subunit A, domain 3"/>
    <property type="match status" value="2"/>
</dbReference>
<evidence type="ECO:0000313" key="12">
    <source>
        <dbReference type="EMBL" id="GAA2143462.1"/>
    </source>
</evidence>
<dbReference type="Pfam" id="PF21343">
    <property type="entry name" value="ACAD9-ACADV_C"/>
    <property type="match status" value="1"/>
</dbReference>
<feature type="domain" description="Acyl-CoA dehydrogenase/oxidase N-terminal" evidence="10">
    <location>
        <begin position="46"/>
        <end position="138"/>
    </location>
</feature>
<dbReference type="RefSeq" id="WP_344464954.1">
    <property type="nucleotide sequence ID" value="NZ_BAAANT010000014.1"/>
</dbReference>
<sequence>MATDDKQTGPGRPPGFLAELQLGRLRWDLIHPFPQQDEADRSRGDQVVAELTAFLQEFVDPTEVDVTGRLPEGYHRELEGRGYFRLQDPVGQGGLGLSAQNAFRVVQAAASWSVPACYAMAVHLGLGAGAYLTLLGEEDGLGAELRGLLAEGLISGDADTEPTGAINRSRSTVAVPTEDGTGYLISGEKIFIQNGPIAGLLRVSATVREDGKEYIGLFFVDTRAPGFRVKSWHEYLGLKGLPNAALTFDRVFVPRERIFSPKSWTSEEEWRISPELNAVSAYGRMFPISAPATAIAKLCLHWSREFVQRRTAHGRGLDQYDEIQRTVATTAAEVFAIESVTDWCLLAADRHPGIDLVPERTAAKNITSTTCWQIVDRTVSLLAGEGFETARSKARRGAEPLPVERFFRDARALRIAGGVDFMVDHYIARGALLAHYAADADAATTAAAPDDARLTGRNRAHLSALAEESSRFAGFCRELTSRHDNPEELFEQERTLILLGRVSSDLFSMAAVLARASRLTAQGTDSVQELADVFCTQARQRIADAWGRLAAPAQPDHAGACAAWLHGDGLDFLINDVVTATPPATFEGNC</sequence>
<dbReference type="Pfam" id="PF02771">
    <property type="entry name" value="Acyl-CoA_dh_N"/>
    <property type="match status" value="1"/>
</dbReference>
<dbReference type="InterPro" id="IPR046373">
    <property type="entry name" value="Acyl-CoA_Oxase/DH_mid-dom_sf"/>
</dbReference>
<dbReference type="InterPro" id="IPR006091">
    <property type="entry name" value="Acyl-CoA_Oxase/DH_mid-dom"/>
</dbReference>
<dbReference type="Gene3D" id="1.10.540.10">
    <property type="entry name" value="Acyl-CoA dehydrogenase/oxidase, N-terminal domain"/>
    <property type="match status" value="1"/>
</dbReference>
<protein>
    <submittedName>
        <fullName evidence="12">Acyl-CoA dehydrogenase family protein</fullName>
    </submittedName>
</protein>
<dbReference type="InterPro" id="IPR037069">
    <property type="entry name" value="AcylCoA_DH/ox_N_sf"/>
</dbReference>
<evidence type="ECO:0000256" key="6">
    <source>
        <dbReference type="ARBA" id="ARBA00023002"/>
    </source>
</evidence>
<dbReference type="Pfam" id="PF00441">
    <property type="entry name" value="Acyl-CoA_dh_1"/>
    <property type="match status" value="1"/>
</dbReference>
<dbReference type="Proteomes" id="UP001422759">
    <property type="component" value="Unassembled WGS sequence"/>
</dbReference>
<proteinExistence type="inferred from homology"/>
<evidence type="ECO:0000256" key="2">
    <source>
        <dbReference type="ARBA" id="ARBA00009347"/>
    </source>
</evidence>
<evidence type="ECO:0000256" key="1">
    <source>
        <dbReference type="ARBA" id="ARBA00001974"/>
    </source>
</evidence>
<name>A0ABN2ZK99_9ACTN</name>
<evidence type="ECO:0000256" key="4">
    <source>
        <dbReference type="ARBA" id="ARBA00022827"/>
    </source>
</evidence>
<feature type="domain" description="Acyl-CoA dehydrogenase/oxidase C-terminal" evidence="8">
    <location>
        <begin position="288"/>
        <end position="430"/>
    </location>
</feature>
<gene>
    <name evidence="12" type="ORF">GCM10009760_29880</name>
</gene>
<dbReference type="InterPro" id="IPR013786">
    <property type="entry name" value="AcylCoA_DH/ox_N"/>
</dbReference>
<evidence type="ECO:0000259" key="11">
    <source>
        <dbReference type="Pfam" id="PF21343"/>
    </source>
</evidence>
<dbReference type="Pfam" id="PF02770">
    <property type="entry name" value="Acyl-CoA_dh_M"/>
    <property type="match status" value="1"/>
</dbReference>
<keyword evidence="13" id="KW-1185">Reference proteome</keyword>
<dbReference type="SUPFAM" id="SSF47203">
    <property type="entry name" value="Acyl-CoA dehydrogenase C-terminal domain-like"/>
    <property type="match status" value="1"/>
</dbReference>
<dbReference type="EMBL" id="BAAANT010000014">
    <property type="protein sequence ID" value="GAA2143462.1"/>
    <property type="molecule type" value="Genomic_DNA"/>
</dbReference>
<evidence type="ECO:0000259" key="10">
    <source>
        <dbReference type="Pfam" id="PF02771"/>
    </source>
</evidence>
<evidence type="ECO:0000256" key="7">
    <source>
        <dbReference type="RuleBase" id="RU362125"/>
    </source>
</evidence>
<keyword evidence="3 7" id="KW-0285">Flavoprotein</keyword>
<dbReference type="SUPFAM" id="SSF56645">
    <property type="entry name" value="Acyl-CoA dehydrogenase NM domain-like"/>
    <property type="match status" value="1"/>
</dbReference>
<evidence type="ECO:0000256" key="5">
    <source>
        <dbReference type="ARBA" id="ARBA00022946"/>
    </source>
</evidence>
<keyword evidence="5" id="KW-0809">Transit peptide</keyword>
<accession>A0ABN2ZK99</accession>
<comment type="cofactor">
    <cofactor evidence="1 7">
        <name>FAD</name>
        <dbReference type="ChEBI" id="CHEBI:57692"/>
    </cofactor>
</comment>
<dbReference type="PANTHER" id="PTHR43884:SF9">
    <property type="entry name" value="COMPLEX I ASSEMBLY FACTOR ACAD9, MITOCHONDRIAL"/>
    <property type="match status" value="1"/>
</dbReference>
<organism evidence="12 13">
    <name type="scientific">Kitasatospora kazusensis</name>
    <dbReference type="NCBI Taxonomy" id="407974"/>
    <lineage>
        <taxon>Bacteria</taxon>
        <taxon>Bacillati</taxon>
        <taxon>Actinomycetota</taxon>
        <taxon>Actinomycetes</taxon>
        <taxon>Kitasatosporales</taxon>
        <taxon>Streptomycetaceae</taxon>
        <taxon>Kitasatospora</taxon>
    </lineage>
</organism>
<keyword evidence="4 7" id="KW-0274">FAD</keyword>
<comment type="caution">
    <text evidence="12">The sequence shown here is derived from an EMBL/GenBank/DDBJ whole genome shotgun (WGS) entry which is preliminary data.</text>
</comment>
<evidence type="ECO:0000259" key="8">
    <source>
        <dbReference type="Pfam" id="PF00441"/>
    </source>
</evidence>
<dbReference type="CDD" id="cd00567">
    <property type="entry name" value="ACAD"/>
    <property type="match status" value="1"/>
</dbReference>
<dbReference type="InterPro" id="IPR009100">
    <property type="entry name" value="AcylCoA_DH/oxidase_NM_dom_sf"/>
</dbReference>